<gene>
    <name evidence="2" type="ORF">O0S08_06935</name>
</gene>
<organism evidence="2 3">
    <name type="scientific">Nannocystis punicea</name>
    <dbReference type="NCBI Taxonomy" id="2995304"/>
    <lineage>
        <taxon>Bacteria</taxon>
        <taxon>Pseudomonadati</taxon>
        <taxon>Myxococcota</taxon>
        <taxon>Polyangia</taxon>
        <taxon>Nannocystales</taxon>
        <taxon>Nannocystaceae</taxon>
        <taxon>Nannocystis</taxon>
    </lineage>
</organism>
<accession>A0ABY7H9V3</accession>
<proteinExistence type="predicted"/>
<feature type="region of interest" description="Disordered" evidence="1">
    <location>
        <begin position="15"/>
        <end position="46"/>
    </location>
</feature>
<evidence type="ECO:0008006" key="4">
    <source>
        <dbReference type="Google" id="ProtNLM"/>
    </source>
</evidence>
<dbReference type="EMBL" id="CP114040">
    <property type="protein sequence ID" value="WAS95882.1"/>
    <property type="molecule type" value="Genomic_DNA"/>
</dbReference>
<dbReference type="Proteomes" id="UP001164459">
    <property type="component" value="Chromosome"/>
</dbReference>
<keyword evidence="3" id="KW-1185">Reference proteome</keyword>
<dbReference type="RefSeq" id="WP_269038225.1">
    <property type="nucleotide sequence ID" value="NZ_CP114040.1"/>
</dbReference>
<name>A0ABY7H9V3_9BACT</name>
<reference evidence="2" key="1">
    <citation type="submission" date="2022-11" db="EMBL/GenBank/DDBJ databases">
        <title>Minimal conservation of predation-associated metabolite biosynthetic gene clusters underscores biosynthetic potential of Myxococcota including descriptions for ten novel species: Archangium lansinium sp. nov., Myxococcus landrumus sp. nov., Nannocystis bai.</title>
        <authorList>
            <person name="Ahearne A."/>
            <person name="Stevens C."/>
            <person name="Dowd S."/>
        </authorList>
    </citation>
    <scope>NUCLEOTIDE SEQUENCE</scope>
    <source>
        <strain evidence="2">Fl3</strain>
    </source>
</reference>
<protein>
    <recommendedName>
        <fullName evidence="4">Lipoprotein</fullName>
    </recommendedName>
</protein>
<sequence length="110" mass="11430">MPRLYALFLALPLLGCGGPDTKDDPPEKDSEEGADEEPDDEEELTTASACTATCLNAGFSGGDAKEYALEVYCYCSGSGSLGEAACSAMCKSLGWADSNAFDGDACNCYN</sequence>
<evidence type="ECO:0000256" key="1">
    <source>
        <dbReference type="SAM" id="MobiDB-lite"/>
    </source>
</evidence>
<evidence type="ECO:0000313" key="2">
    <source>
        <dbReference type="EMBL" id="WAS95882.1"/>
    </source>
</evidence>
<feature type="compositionally biased region" description="Acidic residues" evidence="1">
    <location>
        <begin position="29"/>
        <end position="44"/>
    </location>
</feature>
<evidence type="ECO:0000313" key="3">
    <source>
        <dbReference type="Proteomes" id="UP001164459"/>
    </source>
</evidence>